<dbReference type="GO" id="GO:0004523">
    <property type="term" value="F:RNA-DNA hybrid ribonuclease activity"/>
    <property type="evidence" value="ECO:0007669"/>
    <property type="project" value="InterPro"/>
</dbReference>
<reference evidence="2 3" key="1">
    <citation type="journal article" date="2015" name="Genome Announc.">
        <title>Expanding the biotechnology potential of lactobacilli through comparative genomics of 213 strains and associated genera.</title>
        <authorList>
            <person name="Sun Z."/>
            <person name="Harris H.M."/>
            <person name="McCann A."/>
            <person name="Guo C."/>
            <person name="Argimon S."/>
            <person name="Zhang W."/>
            <person name="Yang X."/>
            <person name="Jeffery I.B."/>
            <person name="Cooney J.C."/>
            <person name="Kagawa T.F."/>
            <person name="Liu W."/>
            <person name="Song Y."/>
            <person name="Salvetti E."/>
            <person name="Wrobel A."/>
            <person name="Rasinkangas P."/>
            <person name="Parkhill J."/>
            <person name="Rea M.C."/>
            <person name="O'Sullivan O."/>
            <person name="Ritari J."/>
            <person name="Douillard F.P."/>
            <person name="Paul Ross R."/>
            <person name="Yang R."/>
            <person name="Briner A.E."/>
            <person name="Felis G.E."/>
            <person name="de Vos W.M."/>
            <person name="Barrangou R."/>
            <person name="Klaenhammer T.R."/>
            <person name="Caufield P.W."/>
            <person name="Cui Y."/>
            <person name="Zhang H."/>
            <person name="O'Toole P.W."/>
        </authorList>
    </citation>
    <scope>NUCLEOTIDE SEQUENCE [LARGE SCALE GENOMIC DNA]</scope>
    <source>
        <strain evidence="2 3">DSM 16991</strain>
    </source>
</reference>
<dbReference type="InterPro" id="IPR036397">
    <property type="entry name" value="RNaseH_sf"/>
</dbReference>
<evidence type="ECO:0000259" key="1">
    <source>
        <dbReference type="Pfam" id="PF13456"/>
    </source>
</evidence>
<dbReference type="PATRIC" id="fig|1122147.4.peg.1847"/>
<sequence length="130" mass="14334">MIRLQTDGAFAPDGLAGAGILWQKDSDTKQISRVISARDNHAAEFAAALAGFQILNDLGLADNIIQFTTDSKAVVTAMQKRYSHGYGDDLTALLAVTDRFKLVFPKWVPEKETHQAHALAQQALQRQRKK</sequence>
<comment type="caution">
    <text evidence="2">The sequence shown here is derived from an EMBL/GenBank/DDBJ whole genome shotgun (WGS) entry which is preliminary data.</text>
</comment>
<dbReference type="RefSeq" id="WP_027827458.1">
    <property type="nucleotide sequence ID" value="NZ_AUEH01000001.1"/>
</dbReference>
<dbReference type="OrthoDB" id="7845843at2"/>
<dbReference type="Pfam" id="PF13456">
    <property type="entry name" value="RVT_3"/>
    <property type="match status" value="1"/>
</dbReference>
<dbReference type="Proteomes" id="UP000050949">
    <property type="component" value="Unassembled WGS sequence"/>
</dbReference>
<dbReference type="EMBL" id="AZFW01000032">
    <property type="protein sequence ID" value="KRM28316.1"/>
    <property type="molecule type" value="Genomic_DNA"/>
</dbReference>
<feature type="domain" description="RNase H type-1" evidence="1">
    <location>
        <begin position="6"/>
        <end position="123"/>
    </location>
</feature>
<dbReference type="AlphaFoldDB" id="A0A0R1XNX1"/>
<dbReference type="InterPro" id="IPR012337">
    <property type="entry name" value="RNaseH-like_sf"/>
</dbReference>
<evidence type="ECO:0000313" key="2">
    <source>
        <dbReference type="EMBL" id="KRM28316.1"/>
    </source>
</evidence>
<accession>A0A0R1XNX1</accession>
<protein>
    <recommendedName>
        <fullName evidence="1">RNase H type-1 domain-containing protein</fullName>
    </recommendedName>
</protein>
<gene>
    <name evidence="2" type="ORF">FC91_GL001779</name>
</gene>
<dbReference type="GO" id="GO:0003676">
    <property type="term" value="F:nucleic acid binding"/>
    <property type="evidence" value="ECO:0007669"/>
    <property type="project" value="InterPro"/>
</dbReference>
<proteinExistence type="predicted"/>
<dbReference type="eggNOG" id="COG0328">
    <property type="taxonomic scope" value="Bacteria"/>
</dbReference>
<dbReference type="InterPro" id="IPR002156">
    <property type="entry name" value="RNaseH_domain"/>
</dbReference>
<dbReference type="SUPFAM" id="SSF53098">
    <property type="entry name" value="Ribonuclease H-like"/>
    <property type="match status" value="1"/>
</dbReference>
<organism evidence="2 3">
    <name type="scientific">Schleiferilactobacillus harbinensis DSM 16991</name>
    <dbReference type="NCBI Taxonomy" id="1122147"/>
    <lineage>
        <taxon>Bacteria</taxon>
        <taxon>Bacillati</taxon>
        <taxon>Bacillota</taxon>
        <taxon>Bacilli</taxon>
        <taxon>Lactobacillales</taxon>
        <taxon>Lactobacillaceae</taxon>
        <taxon>Schleiferilactobacillus</taxon>
    </lineage>
</organism>
<dbReference type="Gene3D" id="3.30.420.10">
    <property type="entry name" value="Ribonuclease H-like superfamily/Ribonuclease H"/>
    <property type="match status" value="1"/>
</dbReference>
<evidence type="ECO:0000313" key="3">
    <source>
        <dbReference type="Proteomes" id="UP000050949"/>
    </source>
</evidence>
<name>A0A0R1XNX1_9LACO</name>